<dbReference type="EMBL" id="JAQNDL010000001">
    <property type="protein sequence ID" value="MDC0716190.1"/>
    <property type="molecule type" value="Genomic_DNA"/>
</dbReference>
<keyword evidence="1" id="KW-0812">Transmembrane</keyword>
<evidence type="ECO:0000256" key="1">
    <source>
        <dbReference type="SAM" id="Phobius"/>
    </source>
</evidence>
<accession>A0ABT5DRD8</accession>
<gene>
    <name evidence="2" type="ORF">POL25_04765</name>
</gene>
<keyword evidence="1" id="KW-0472">Membrane</keyword>
<dbReference type="Proteomes" id="UP001221686">
    <property type="component" value="Unassembled WGS sequence"/>
</dbReference>
<proteinExistence type="predicted"/>
<reference evidence="2 3" key="1">
    <citation type="submission" date="2022-11" db="EMBL/GenBank/DDBJ databases">
        <title>Minimal conservation of predation-associated metabolite biosynthetic gene clusters underscores biosynthetic potential of Myxococcota including descriptions for ten novel species: Archangium lansinium sp. nov., Myxococcus landrumus sp. nov., Nannocystis bai.</title>
        <authorList>
            <person name="Ahearne A."/>
            <person name="Stevens C."/>
            <person name="Dowd S."/>
        </authorList>
    </citation>
    <scope>NUCLEOTIDE SEQUENCE [LARGE SCALE GENOMIC DNA]</scope>
    <source>
        <strain evidence="2 3">BB15-2</strain>
    </source>
</reference>
<organism evidence="2 3">
    <name type="scientific">Nannocystis bainbridge</name>
    <dbReference type="NCBI Taxonomy" id="2995303"/>
    <lineage>
        <taxon>Bacteria</taxon>
        <taxon>Pseudomonadati</taxon>
        <taxon>Myxococcota</taxon>
        <taxon>Polyangia</taxon>
        <taxon>Nannocystales</taxon>
        <taxon>Nannocystaceae</taxon>
        <taxon>Nannocystis</taxon>
    </lineage>
</organism>
<keyword evidence="1" id="KW-1133">Transmembrane helix</keyword>
<evidence type="ECO:0000313" key="2">
    <source>
        <dbReference type="EMBL" id="MDC0716190.1"/>
    </source>
</evidence>
<keyword evidence="3" id="KW-1185">Reference proteome</keyword>
<evidence type="ECO:0000313" key="3">
    <source>
        <dbReference type="Proteomes" id="UP001221686"/>
    </source>
</evidence>
<comment type="caution">
    <text evidence="2">The sequence shown here is derived from an EMBL/GenBank/DDBJ whole genome shotgun (WGS) entry which is preliminary data.</text>
</comment>
<feature type="transmembrane region" description="Helical" evidence="1">
    <location>
        <begin position="184"/>
        <end position="205"/>
    </location>
</feature>
<dbReference type="RefSeq" id="WP_272084637.1">
    <property type="nucleotide sequence ID" value="NZ_JAQNDL010000001.1"/>
</dbReference>
<protein>
    <submittedName>
        <fullName evidence="2">Uncharacterized protein</fullName>
    </submittedName>
</protein>
<name>A0ABT5DRD8_9BACT</name>
<sequence>MENSPETANYRKNRLMLWETIIAAYKDYIVDGMKVVDAAKEKGATGPTEADVQAAAGVHVRGEIRALCTDLLTRAPIETIVRFLERAPDWSDASERLITDTTQNAALVDLITSAYPHRTWAKKMDALSKQLAADATSWSAWVTNWGDEFGAAARTAIQGAGEAIGGAGKALGGFGAGLGKLLEWAPYILAGGTVLGVATVIAVAARK</sequence>